<keyword evidence="1" id="KW-0808">Transferase</keyword>
<dbReference type="Gene3D" id="3.20.10.10">
    <property type="entry name" value="D-amino Acid Aminotransferase, subunit A, domain 2"/>
    <property type="match status" value="1"/>
</dbReference>
<protein>
    <submittedName>
        <fullName evidence="1">Branched-subunit amino acid aminotransferase/4-amino-4-deoxychorismate lyase</fullName>
    </submittedName>
</protein>
<keyword evidence="1" id="KW-0032">Aminotransferase</keyword>
<organism evidence="1 2">
    <name type="scientific">Nonomuraea soli</name>
    <dbReference type="NCBI Taxonomy" id="1032476"/>
    <lineage>
        <taxon>Bacteria</taxon>
        <taxon>Bacillati</taxon>
        <taxon>Actinomycetota</taxon>
        <taxon>Actinomycetes</taxon>
        <taxon>Streptosporangiales</taxon>
        <taxon>Streptosporangiaceae</taxon>
        <taxon>Nonomuraea</taxon>
    </lineage>
</organism>
<sequence length="241" mass="26521">MTSVVDGRPAEGGDVALALAARMGHFTALQVRGGRAKGLDLHLARLERATAQLYGTRLDTRLVLDSLRLAVTGEDASVRVHVVDEHVIVTTGAPVDADKSPRALKSVQFQRFLPDVKHGGGFPQAHLARRARHDGFDEVLLTTADGHIVEGAVTNLGCFDGERLVWPDAPMLEGITMRLLNRETPHVRRPLKPRDLRHFPEVFVCNSWGVSPVGRVDDLPMPSRAQEAIRLYDEVPWEDIA</sequence>
<dbReference type="NCBIfam" id="NF006734">
    <property type="entry name" value="PRK09266.1"/>
    <property type="match status" value="1"/>
</dbReference>
<proteinExistence type="predicted"/>
<dbReference type="RefSeq" id="WP_181609277.1">
    <property type="nucleotide sequence ID" value="NZ_BAABAM010000006.1"/>
</dbReference>
<evidence type="ECO:0000313" key="2">
    <source>
        <dbReference type="Proteomes" id="UP000530928"/>
    </source>
</evidence>
<keyword evidence="2" id="KW-1185">Reference proteome</keyword>
<keyword evidence="1" id="KW-0456">Lyase</keyword>
<dbReference type="SUPFAM" id="SSF56752">
    <property type="entry name" value="D-aminoacid aminotransferase-like PLP-dependent enzymes"/>
    <property type="match status" value="1"/>
</dbReference>
<dbReference type="AlphaFoldDB" id="A0A7W0HP39"/>
<dbReference type="EMBL" id="JACDUR010000002">
    <property type="protein sequence ID" value="MBA2890454.1"/>
    <property type="molecule type" value="Genomic_DNA"/>
</dbReference>
<accession>A0A7W0HP39</accession>
<gene>
    <name evidence="1" type="ORF">HNR30_001795</name>
</gene>
<dbReference type="InterPro" id="IPR043132">
    <property type="entry name" value="BCAT-like_C"/>
</dbReference>
<reference evidence="1 2" key="1">
    <citation type="submission" date="2020-07" db="EMBL/GenBank/DDBJ databases">
        <title>Genomic Encyclopedia of Type Strains, Phase IV (KMG-IV): sequencing the most valuable type-strain genomes for metagenomic binning, comparative biology and taxonomic classification.</title>
        <authorList>
            <person name="Goeker M."/>
        </authorList>
    </citation>
    <scope>NUCLEOTIDE SEQUENCE [LARGE SCALE GENOMIC DNA]</scope>
    <source>
        <strain evidence="1 2">DSM 45533</strain>
    </source>
</reference>
<name>A0A7W0HP39_9ACTN</name>
<dbReference type="GO" id="GO:0008483">
    <property type="term" value="F:transaminase activity"/>
    <property type="evidence" value="ECO:0007669"/>
    <property type="project" value="UniProtKB-KW"/>
</dbReference>
<dbReference type="GO" id="GO:0016829">
    <property type="term" value="F:lyase activity"/>
    <property type="evidence" value="ECO:0007669"/>
    <property type="project" value="UniProtKB-KW"/>
</dbReference>
<dbReference type="Pfam" id="PF01063">
    <property type="entry name" value="Aminotran_4"/>
    <property type="match status" value="1"/>
</dbReference>
<dbReference type="InterPro" id="IPR001544">
    <property type="entry name" value="Aminotrans_IV"/>
</dbReference>
<dbReference type="InterPro" id="IPR036038">
    <property type="entry name" value="Aminotransferase-like"/>
</dbReference>
<comment type="caution">
    <text evidence="1">The sequence shown here is derived from an EMBL/GenBank/DDBJ whole genome shotgun (WGS) entry which is preliminary data.</text>
</comment>
<dbReference type="Proteomes" id="UP000530928">
    <property type="component" value="Unassembled WGS sequence"/>
</dbReference>
<evidence type="ECO:0000313" key="1">
    <source>
        <dbReference type="EMBL" id="MBA2890454.1"/>
    </source>
</evidence>